<keyword evidence="3" id="KW-0175">Coiled coil</keyword>
<name>A0A532V4Y8_UNCL8</name>
<dbReference type="InterPro" id="IPR000014">
    <property type="entry name" value="PAS"/>
</dbReference>
<evidence type="ECO:0000259" key="6">
    <source>
        <dbReference type="PROSITE" id="PS50113"/>
    </source>
</evidence>
<dbReference type="InterPro" id="IPR036097">
    <property type="entry name" value="HisK_dim/P_sf"/>
</dbReference>
<dbReference type="InterPro" id="IPR000700">
    <property type="entry name" value="PAS-assoc_C"/>
</dbReference>
<evidence type="ECO:0000256" key="2">
    <source>
        <dbReference type="ARBA" id="ARBA00012438"/>
    </source>
</evidence>
<dbReference type="SUPFAM" id="SSF55785">
    <property type="entry name" value="PYP-like sensor domain (PAS domain)"/>
    <property type="match status" value="1"/>
</dbReference>
<dbReference type="NCBIfam" id="TIGR00229">
    <property type="entry name" value="sensory_box"/>
    <property type="match status" value="1"/>
</dbReference>
<dbReference type="InterPro" id="IPR013656">
    <property type="entry name" value="PAS_4"/>
</dbReference>
<feature type="coiled-coil region" evidence="3">
    <location>
        <begin position="31"/>
        <end position="58"/>
    </location>
</feature>
<dbReference type="Gene3D" id="3.30.450.20">
    <property type="entry name" value="PAS domain"/>
    <property type="match status" value="1"/>
</dbReference>
<accession>A0A532V4Y8</accession>
<dbReference type="CDD" id="cd00082">
    <property type="entry name" value="HisKA"/>
    <property type="match status" value="1"/>
</dbReference>
<organism evidence="7 8">
    <name type="scientific">candidate division LCP-89 bacterium B3_LCP</name>
    <dbReference type="NCBI Taxonomy" id="2012998"/>
    <lineage>
        <taxon>Bacteria</taxon>
        <taxon>Pseudomonadati</taxon>
        <taxon>Bacteria division LCP-89</taxon>
    </lineage>
</organism>
<dbReference type="PROSITE" id="PS50112">
    <property type="entry name" value="PAS"/>
    <property type="match status" value="1"/>
</dbReference>
<dbReference type="SMART" id="SM00091">
    <property type="entry name" value="PAS"/>
    <property type="match status" value="1"/>
</dbReference>
<comment type="caution">
    <text evidence="7">The sequence shown here is derived from an EMBL/GenBank/DDBJ whole genome shotgun (WGS) entry which is preliminary data.</text>
</comment>
<dbReference type="Pfam" id="PF13185">
    <property type="entry name" value="GAF_2"/>
    <property type="match status" value="1"/>
</dbReference>
<dbReference type="Pfam" id="PF00512">
    <property type="entry name" value="HisKA"/>
    <property type="match status" value="1"/>
</dbReference>
<sequence>MVSDEPINPYNAPNPRQRPRSDFDSKIAVLVESFEKRIRKLRSHINELEVRIGDLQTAKENDRASFDEFLGLQELSEMIRATSDPEKVVEALFQIVQKYIAYDQIGVYLFDVRNGELEPLGSAPAKLTQAAQSQYDEGILDWVVSERRPVVIPWTESFGRDADYMRKHLIVVPLIVGDHPTGVALLATSKEPDDFTPQELKILFFAISHAAVAIQNSLTAKEVLKTKEFLSSLLENAGDIIFSIDMNDRFSYLNPGIEDLGFQKDELINQHFRTVFKRPDTGRRIQSTLHHGSKQVFDLEFSSGVARNQRFTISLVPIKDRDGKTTGALGIMRNVTEINRLQRKLLESERLAAYTQTVITLNHEINNPLTTVLGNVYLLEKESAEIDYPNFAKRLKVIQDNCMRIQQVIKKLERIDELKTVSYLGDTKMVDLDDDKDESK</sequence>
<dbReference type="InterPro" id="IPR003018">
    <property type="entry name" value="GAF"/>
</dbReference>
<evidence type="ECO:0000259" key="5">
    <source>
        <dbReference type="PROSITE" id="PS50112"/>
    </source>
</evidence>
<dbReference type="Gene3D" id="1.10.287.130">
    <property type="match status" value="1"/>
</dbReference>
<dbReference type="SUPFAM" id="SSF47384">
    <property type="entry name" value="Homodimeric domain of signal transducing histidine kinase"/>
    <property type="match status" value="1"/>
</dbReference>
<proteinExistence type="predicted"/>
<dbReference type="InterPro" id="IPR035965">
    <property type="entry name" value="PAS-like_dom_sf"/>
</dbReference>
<feature type="region of interest" description="Disordered" evidence="4">
    <location>
        <begin position="1"/>
        <end position="21"/>
    </location>
</feature>
<protein>
    <recommendedName>
        <fullName evidence="2">histidine kinase</fullName>
        <ecNumber evidence="2">2.7.13.3</ecNumber>
    </recommendedName>
</protein>
<evidence type="ECO:0000313" key="8">
    <source>
        <dbReference type="Proteomes" id="UP000319619"/>
    </source>
</evidence>
<feature type="domain" description="PAS" evidence="5">
    <location>
        <begin position="226"/>
        <end position="260"/>
    </location>
</feature>
<dbReference type="Pfam" id="PF08448">
    <property type="entry name" value="PAS_4"/>
    <property type="match status" value="1"/>
</dbReference>
<dbReference type="EMBL" id="NJBN01000001">
    <property type="protein sequence ID" value="TKJ42251.1"/>
    <property type="molecule type" value="Genomic_DNA"/>
</dbReference>
<reference evidence="7 8" key="1">
    <citation type="submission" date="2017-06" db="EMBL/GenBank/DDBJ databases">
        <title>Novel microbial phyla capable of carbon fixation and sulfur reduction in deep-sea sediments.</title>
        <authorList>
            <person name="Huang J."/>
            <person name="Baker B."/>
            <person name="Wang Y."/>
        </authorList>
    </citation>
    <scope>NUCLEOTIDE SEQUENCE [LARGE SCALE GENOMIC DNA]</scope>
    <source>
        <strain evidence="7">B3_LCP</strain>
    </source>
</reference>
<evidence type="ECO:0000256" key="1">
    <source>
        <dbReference type="ARBA" id="ARBA00000085"/>
    </source>
</evidence>
<dbReference type="Gene3D" id="3.30.450.40">
    <property type="match status" value="1"/>
</dbReference>
<evidence type="ECO:0000256" key="4">
    <source>
        <dbReference type="SAM" id="MobiDB-lite"/>
    </source>
</evidence>
<dbReference type="InterPro" id="IPR029016">
    <property type="entry name" value="GAF-like_dom_sf"/>
</dbReference>
<dbReference type="AlphaFoldDB" id="A0A532V4Y8"/>
<dbReference type="SMART" id="SM00065">
    <property type="entry name" value="GAF"/>
    <property type="match status" value="1"/>
</dbReference>
<comment type="catalytic activity">
    <reaction evidence="1">
        <text>ATP + protein L-histidine = ADP + protein N-phospho-L-histidine.</text>
        <dbReference type="EC" id="2.7.13.3"/>
    </reaction>
</comment>
<dbReference type="InterPro" id="IPR003661">
    <property type="entry name" value="HisK_dim/P_dom"/>
</dbReference>
<dbReference type="Proteomes" id="UP000319619">
    <property type="component" value="Unassembled WGS sequence"/>
</dbReference>
<dbReference type="SUPFAM" id="SSF55781">
    <property type="entry name" value="GAF domain-like"/>
    <property type="match status" value="1"/>
</dbReference>
<dbReference type="CDD" id="cd00130">
    <property type="entry name" value="PAS"/>
    <property type="match status" value="1"/>
</dbReference>
<dbReference type="EC" id="2.7.13.3" evidence="2"/>
<dbReference type="GO" id="GO:0000155">
    <property type="term" value="F:phosphorelay sensor kinase activity"/>
    <property type="evidence" value="ECO:0007669"/>
    <property type="project" value="InterPro"/>
</dbReference>
<evidence type="ECO:0000313" key="7">
    <source>
        <dbReference type="EMBL" id="TKJ42251.1"/>
    </source>
</evidence>
<gene>
    <name evidence="7" type="ORF">CEE37_00815</name>
</gene>
<feature type="domain" description="PAC" evidence="6">
    <location>
        <begin position="295"/>
        <end position="347"/>
    </location>
</feature>
<evidence type="ECO:0000256" key="3">
    <source>
        <dbReference type="SAM" id="Coils"/>
    </source>
</evidence>
<dbReference type="PROSITE" id="PS50113">
    <property type="entry name" value="PAC"/>
    <property type="match status" value="1"/>
</dbReference>